<dbReference type="RefSeq" id="WP_154239750.1">
    <property type="nucleotide sequence ID" value="NZ_AP031450.1"/>
</dbReference>
<dbReference type="AlphaFoldDB" id="A0A6N7SB14"/>
<dbReference type="EMBL" id="WKPJ01000027">
    <property type="protein sequence ID" value="MSA90486.1"/>
    <property type="molecule type" value="Genomic_DNA"/>
</dbReference>
<evidence type="ECO:0000313" key="3">
    <source>
        <dbReference type="EMBL" id="MSA90486.1"/>
    </source>
</evidence>
<evidence type="ECO:0008006" key="7">
    <source>
        <dbReference type="Google" id="ProtNLM"/>
    </source>
</evidence>
<reference evidence="5 6" key="1">
    <citation type="journal article" date="2019" name="Nat. Med.">
        <title>A library of human gut bacterial isolates paired with longitudinal multiomics data enables mechanistic microbiome research.</title>
        <authorList>
            <person name="Poyet M."/>
            <person name="Groussin M."/>
            <person name="Gibbons S.M."/>
            <person name="Avila-Pacheco J."/>
            <person name="Jiang X."/>
            <person name="Kearney S.M."/>
            <person name="Perrotta A.R."/>
            <person name="Berdy B."/>
            <person name="Zhao S."/>
            <person name="Lieberman T.D."/>
            <person name="Swanson P.K."/>
            <person name="Smith M."/>
            <person name="Roesemann S."/>
            <person name="Alexander J.E."/>
            <person name="Rich S.A."/>
            <person name="Livny J."/>
            <person name="Vlamakis H."/>
            <person name="Clish C."/>
            <person name="Bullock K."/>
            <person name="Deik A."/>
            <person name="Scott J."/>
            <person name="Pierce K.A."/>
            <person name="Xavier R.J."/>
            <person name="Alm E.J."/>
        </authorList>
    </citation>
    <scope>NUCLEOTIDE SEQUENCE [LARGE SCALE GENOMIC DNA]</scope>
    <source>
        <strain evidence="3 5">BIOML-A4</strain>
        <strain evidence="4 6">BIOML-A5</strain>
    </source>
</reference>
<dbReference type="OrthoDB" id="9815420at2"/>
<comment type="caution">
    <text evidence="3">The sequence shown here is derived from an EMBL/GenBank/DDBJ whole genome shotgun (WGS) entry which is preliminary data.</text>
</comment>
<name>A0A6N7SB14_9FIRM</name>
<evidence type="ECO:0000259" key="1">
    <source>
        <dbReference type="Pfam" id="PF07171"/>
    </source>
</evidence>
<keyword evidence="6" id="KW-1185">Reference proteome</keyword>
<evidence type="ECO:0000313" key="5">
    <source>
        <dbReference type="Proteomes" id="UP000433575"/>
    </source>
</evidence>
<gene>
    <name evidence="4" type="ORF">GKD88_13905</name>
    <name evidence="3" type="ORF">GKE08_14235</name>
</gene>
<evidence type="ECO:0000313" key="6">
    <source>
        <dbReference type="Proteomes" id="UP000480929"/>
    </source>
</evidence>
<organism evidence="3 5">
    <name type="scientific">Holdemania massiliensis</name>
    <dbReference type="NCBI Taxonomy" id="1468449"/>
    <lineage>
        <taxon>Bacteria</taxon>
        <taxon>Bacillati</taxon>
        <taxon>Bacillota</taxon>
        <taxon>Erysipelotrichia</taxon>
        <taxon>Erysipelotrichales</taxon>
        <taxon>Erysipelotrichaceae</taxon>
        <taxon>Holdemania</taxon>
    </lineage>
</organism>
<dbReference type="Proteomes" id="UP000480929">
    <property type="component" value="Unassembled WGS sequence"/>
</dbReference>
<evidence type="ECO:0000259" key="2">
    <source>
        <dbReference type="Pfam" id="PF07364"/>
    </source>
</evidence>
<dbReference type="InterPro" id="IPR015995">
    <property type="entry name" value="MlrC_N"/>
</dbReference>
<dbReference type="InterPro" id="IPR010799">
    <property type="entry name" value="MlrC_C"/>
</dbReference>
<feature type="domain" description="Microcystin LR degradation protein MlrC C-terminal" evidence="1">
    <location>
        <begin position="299"/>
        <end position="474"/>
    </location>
</feature>
<dbReference type="Proteomes" id="UP000433575">
    <property type="component" value="Unassembled WGS sequence"/>
</dbReference>
<feature type="domain" description="Microcystin LR degradation protein MlrC N-terminal" evidence="2">
    <location>
        <begin position="2"/>
        <end position="288"/>
    </location>
</feature>
<proteinExistence type="predicted"/>
<accession>A0A6N7SB14</accession>
<dbReference type="EMBL" id="WKPI01000029">
    <property type="protein sequence ID" value="MSC34216.1"/>
    <property type="molecule type" value="Genomic_DNA"/>
</dbReference>
<protein>
    <recommendedName>
        <fullName evidence="7">Microcystin degradation protein MlrC</fullName>
    </recommendedName>
</protein>
<evidence type="ECO:0000313" key="4">
    <source>
        <dbReference type="EMBL" id="MSC34216.1"/>
    </source>
</evidence>
<dbReference type="Pfam" id="PF07171">
    <property type="entry name" value="MlrC_C"/>
    <property type="match status" value="1"/>
</dbReference>
<sequence>MKILIGGLVAESNAYVAKPCEIQDFVIQTGEDIAHRMYLDELQDELQANQIELIPAIFAYGAGAGRVAYDTFDYILKQFLRKVKVHQHELDGMFFFLHGASNVIDLEGGSGDHKIIEEIRKIVGPYMPIAVVCDPHGNVDQEYADRLNVLRTFRHSPHTDRKEAHQYVFRCLVDLLQNRREVHPVYRKVPILLGGERCVSTDEPLVSINKLLDQIEADPRILSCSYHIGYLRHDSAKCGAAVVVVPNQPEDAAYAQSKADEIYDFVWARHKEFHFTGYADEPEAAWAAMLKHEGRPCFLTDSGDNVTAGAPGGNTVVLRQVLAETDYHGKSILLAGITDKKLCEQVFVHQHVGDHVTFAVGPEIDELSAKVTVSGTILSTGDLHNHYHDPKVVGTCWTVKLDDRPVTLVIQSYPVSFAERAQYEQANVDLDGYDLIIVKQGYLYPELKAMASHYVMSLTDGACMQRTERLSYKKVIRPIYPLDNI</sequence>
<dbReference type="Pfam" id="PF07364">
    <property type="entry name" value="DUF1485"/>
    <property type="match status" value="1"/>
</dbReference>